<sequence length="409" mass="44346">MGSEQRVVIAEFYTTADRVLVFLISPDADEPECATVEIPRQQLREVAEGFQRRLRTTSAADLTDDALVRLMEPVVRWVRPGDMVYLVPHDVLHTLPLQAIEVDGVSLVDRCPVATVPSASVLRYCGFKRKGKRGNALIVAAPPDRRPLVFAREQALTIAQRFAGHDLLLGGEATRAALIERAGSVPRDVLHISSHGVFDSTNPLRSGIELADGRLTAEDILGLGLDVNLVTLAACESGVSLRRHGDELVGLARALLYAGSPSVLVSLWPVDELSTTMLLDRFYERLAKGLGKAHALRDAQLWLRGHTVRDVLAHAAATRSRLSDDDVSACAVHLEEAALLAMVGDYPGAARTYRLVLALAGGTVEQHEAAHLGAVRMDLIGDAADPAFDTLAFADPYHWASFILIGDWL</sequence>
<accession>A0A3N1D3M7</accession>
<organism evidence="2 3">
    <name type="scientific">Actinocorallia herbida</name>
    <dbReference type="NCBI Taxonomy" id="58109"/>
    <lineage>
        <taxon>Bacteria</taxon>
        <taxon>Bacillati</taxon>
        <taxon>Actinomycetota</taxon>
        <taxon>Actinomycetes</taxon>
        <taxon>Streptosporangiales</taxon>
        <taxon>Thermomonosporaceae</taxon>
        <taxon>Actinocorallia</taxon>
    </lineage>
</organism>
<protein>
    <submittedName>
        <fullName evidence="2">CHAT domain-containing protein</fullName>
    </submittedName>
</protein>
<reference evidence="2 3" key="1">
    <citation type="submission" date="2018-11" db="EMBL/GenBank/DDBJ databases">
        <title>Sequencing the genomes of 1000 actinobacteria strains.</title>
        <authorList>
            <person name="Klenk H.-P."/>
        </authorList>
    </citation>
    <scope>NUCLEOTIDE SEQUENCE [LARGE SCALE GENOMIC DNA]</scope>
    <source>
        <strain evidence="2 3">DSM 44254</strain>
    </source>
</reference>
<dbReference type="Pfam" id="PF12770">
    <property type="entry name" value="CHAT"/>
    <property type="match status" value="1"/>
</dbReference>
<dbReference type="EMBL" id="RJKE01000001">
    <property type="protein sequence ID" value="ROO87658.1"/>
    <property type="molecule type" value="Genomic_DNA"/>
</dbReference>
<evidence type="ECO:0000313" key="3">
    <source>
        <dbReference type="Proteomes" id="UP000272400"/>
    </source>
</evidence>
<dbReference type="RefSeq" id="WP_123666918.1">
    <property type="nucleotide sequence ID" value="NZ_RJKE01000001.1"/>
</dbReference>
<proteinExistence type="predicted"/>
<evidence type="ECO:0000313" key="2">
    <source>
        <dbReference type="EMBL" id="ROO87658.1"/>
    </source>
</evidence>
<keyword evidence="3" id="KW-1185">Reference proteome</keyword>
<dbReference type="Proteomes" id="UP000272400">
    <property type="component" value="Unassembled WGS sequence"/>
</dbReference>
<feature type="domain" description="CHAT" evidence="1">
    <location>
        <begin position="69"/>
        <end position="407"/>
    </location>
</feature>
<gene>
    <name evidence="2" type="ORF">EDD29_5282</name>
</gene>
<dbReference type="PANTHER" id="PTHR10098">
    <property type="entry name" value="RAPSYN-RELATED"/>
    <property type="match status" value="1"/>
</dbReference>
<evidence type="ECO:0000259" key="1">
    <source>
        <dbReference type="Pfam" id="PF12770"/>
    </source>
</evidence>
<dbReference type="OrthoDB" id="4331905at2"/>
<dbReference type="InterPro" id="IPR024983">
    <property type="entry name" value="CHAT_dom"/>
</dbReference>
<name>A0A3N1D3M7_9ACTN</name>
<comment type="caution">
    <text evidence="2">The sequence shown here is derived from an EMBL/GenBank/DDBJ whole genome shotgun (WGS) entry which is preliminary data.</text>
</comment>
<dbReference type="PANTHER" id="PTHR10098:SF108">
    <property type="entry name" value="TETRATRICOPEPTIDE REPEAT PROTEIN 28"/>
    <property type="match status" value="1"/>
</dbReference>
<dbReference type="AlphaFoldDB" id="A0A3N1D3M7"/>